<evidence type="ECO:0000256" key="2">
    <source>
        <dbReference type="ARBA" id="ARBA00008017"/>
    </source>
</evidence>
<dbReference type="SUPFAM" id="SSF82689">
    <property type="entry name" value="Mechanosensitive channel protein MscS (YggB), C-terminal domain"/>
    <property type="match status" value="1"/>
</dbReference>
<reference evidence="11 12" key="1">
    <citation type="submission" date="2019-06" db="EMBL/GenBank/DDBJ databases">
        <title>Genome analyses of bacteria isolated from kimchi.</title>
        <authorList>
            <person name="Lee S."/>
            <person name="Ahn S."/>
            <person name="Roh S."/>
        </authorList>
    </citation>
    <scope>NUCLEOTIDE SEQUENCE [LARGE SCALE GENOMIC DNA]</scope>
    <source>
        <strain evidence="11 12">CBA4606</strain>
    </source>
</reference>
<feature type="transmembrane region" description="Helical" evidence="7">
    <location>
        <begin position="69"/>
        <end position="94"/>
    </location>
</feature>
<dbReference type="RefSeq" id="WP_147185944.1">
    <property type="nucleotide sequence ID" value="NZ_CP042382.1"/>
</dbReference>
<feature type="transmembrane region" description="Helical" evidence="7">
    <location>
        <begin position="24"/>
        <end position="48"/>
    </location>
</feature>
<keyword evidence="7" id="KW-0997">Cell inner membrane</keyword>
<comment type="subunit">
    <text evidence="7">Homoheptamer.</text>
</comment>
<feature type="region of interest" description="Disordered" evidence="8">
    <location>
        <begin position="291"/>
        <end position="314"/>
    </location>
</feature>
<dbReference type="Proteomes" id="UP000321272">
    <property type="component" value="Chromosome"/>
</dbReference>
<dbReference type="GO" id="GO:0008381">
    <property type="term" value="F:mechanosensitive monoatomic ion channel activity"/>
    <property type="evidence" value="ECO:0007669"/>
    <property type="project" value="InterPro"/>
</dbReference>
<keyword evidence="7" id="KW-0407">Ion channel</keyword>
<dbReference type="PANTHER" id="PTHR30221">
    <property type="entry name" value="SMALL-CONDUCTANCE MECHANOSENSITIVE CHANNEL"/>
    <property type="match status" value="1"/>
</dbReference>
<dbReference type="InterPro" id="IPR045275">
    <property type="entry name" value="MscS_archaea/bacteria_type"/>
</dbReference>
<dbReference type="Gene3D" id="2.30.30.60">
    <property type="match status" value="1"/>
</dbReference>
<feature type="domain" description="Mechanosensitive ion channel MscS" evidence="9">
    <location>
        <begin position="119"/>
        <end position="183"/>
    </location>
</feature>
<dbReference type="InterPro" id="IPR023408">
    <property type="entry name" value="MscS_beta-dom_sf"/>
</dbReference>
<dbReference type="InterPro" id="IPR006685">
    <property type="entry name" value="MscS_channel_2nd"/>
</dbReference>
<evidence type="ECO:0000313" key="11">
    <source>
        <dbReference type="EMBL" id="QEA40677.1"/>
    </source>
</evidence>
<dbReference type="PANTHER" id="PTHR30221:SF1">
    <property type="entry name" value="SMALL-CONDUCTANCE MECHANOSENSITIVE CHANNEL"/>
    <property type="match status" value="1"/>
</dbReference>
<dbReference type="Pfam" id="PF00924">
    <property type="entry name" value="MS_channel_2nd"/>
    <property type="match status" value="1"/>
</dbReference>
<evidence type="ECO:0000313" key="12">
    <source>
        <dbReference type="Proteomes" id="UP000321272"/>
    </source>
</evidence>
<keyword evidence="4 7" id="KW-0812">Transmembrane</keyword>
<evidence type="ECO:0000256" key="4">
    <source>
        <dbReference type="ARBA" id="ARBA00022692"/>
    </source>
</evidence>
<comment type="function">
    <text evidence="7">Mechanosensitive channel that participates in the regulation of osmotic pressure changes within the cell, opening in response to stretch forces in the membrane lipid bilayer, without the need for other proteins. Contributes to normal resistance to hypoosmotic shock. Forms an ion channel of 1.0 nanosiemens conductance with a slight preference for anions.</text>
</comment>
<accession>A0A5B8SX48</accession>
<evidence type="ECO:0000256" key="5">
    <source>
        <dbReference type="ARBA" id="ARBA00022989"/>
    </source>
</evidence>
<feature type="domain" description="Mechanosensitive ion channel MscS C-terminal" evidence="10">
    <location>
        <begin position="198"/>
        <end position="279"/>
    </location>
</feature>
<gene>
    <name evidence="11" type="ORF">FGL86_17410</name>
</gene>
<dbReference type="EMBL" id="CP042382">
    <property type="protein sequence ID" value="QEA40677.1"/>
    <property type="molecule type" value="Genomic_DNA"/>
</dbReference>
<feature type="compositionally biased region" description="Polar residues" evidence="8">
    <location>
        <begin position="295"/>
        <end position="314"/>
    </location>
</feature>
<evidence type="ECO:0000259" key="9">
    <source>
        <dbReference type="Pfam" id="PF00924"/>
    </source>
</evidence>
<dbReference type="Gene3D" id="3.30.70.100">
    <property type="match status" value="1"/>
</dbReference>
<dbReference type="InterPro" id="IPR010920">
    <property type="entry name" value="LSM_dom_sf"/>
</dbReference>
<keyword evidence="7" id="KW-0406">Ion transport</keyword>
<keyword evidence="6 7" id="KW-0472">Membrane</keyword>
<evidence type="ECO:0000256" key="1">
    <source>
        <dbReference type="ARBA" id="ARBA00004651"/>
    </source>
</evidence>
<evidence type="ECO:0000256" key="7">
    <source>
        <dbReference type="RuleBase" id="RU369025"/>
    </source>
</evidence>
<dbReference type="Pfam" id="PF21082">
    <property type="entry name" value="MS_channel_3rd"/>
    <property type="match status" value="1"/>
</dbReference>
<dbReference type="KEGG" id="paur:FGL86_17410"/>
<protein>
    <recommendedName>
        <fullName evidence="7">Small-conductance mechanosensitive channel</fullName>
    </recommendedName>
</protein>
<sequence>MPLEAWPLDDIPFFFLLLAEIEQYALGLVSAGPRIAAALLLILLTWGLSKLLRLVVSRIAHHARLRRNLTEVLMMLTGIIVWLVGLLVAMTLLFPSVTPGKALTTLGLGSIAVGFAFKDVFENFLAGLLILIREPFKIGDYIATNERRIEGVVEEITVRDSHIRRTDGQLVVVPNALLFQNPVVVRTDRDVRRTAIMVPVARTENADKTREVLLTAVRQVDSVRDDVRDVQVFAKAFGDSSVDFEIAWWTGSKPVDIRSSRDQVVRAIKRAFDEANIEIPLPHRTLLFREDSPVPLNTPSTSVELQKSEASSSQ</sequence>
<comment type="subcellular location">
    <subcellularLocation>
        <location evidence="7">Cell inner membrane</location>
        <topology evidence="7">Multi-pass membrane protein</topology>
    </subcellularLocation>
    <subcellularLocation>
        <location evidence="1">Cell membrane</location>
        <topology evidence="1">Multi-pass membrane protein</topology>
    </subcellularLocation>
</comment>
<dbReference type="InterPro" id="IPR011014">
    <property type="entry name" value="MscS_channel_TM-2"/>
</dbReference>
<comment type="caution">
    <text evidence="7">Lacks conserved residue(s) required for the propagation of feature annotation.</text>
</comment>
<comment type="similarity">
    <text evidence="2 7">Belongs to the MscS (TC 1.A.23) family.</text>
</comment>
<dbReference type="AlphaFoldDB" id="A0A5B8SX48"/>
<dbReference type="GO" id="GO:0005886">
    <property type="term" value="C:plasma membrane"/>
    <property type="evidence" value="ECO:0007669"/>
    <property type="project" value="UniProtKB-SubCell"/>
</dbReference>
<name>A0A5B8SX48_9GAMM</name>
<keyword evidence="5 7" id="KW-1133">Transmembrane helix</keyword>
<keyword evidence="12" id="KW-1185">Reference proteome</keyword>
<evidence type="ECO:0000256" key="6">
    <source>
        <dbReference type="ARBA" id="ARBA00023136"/>
    </source>
</evidence>
<dbReference type="SUPFAM" id="SSF82861">
    <property type="entry name" value="Mechanosensitive channel protein MscS (YggB), transmembrane region"/>
    <property type="match status" value="1"/>
</dbReference>
<keyword evidence="3" id="KW-1003">Cell membrane</keyword>
<keyword evidence="7" id="KW-0813">Transport</keyword>
<evidence type="ECO:0000259" key="10">
    <source>
        <dbReference type="Pfam" id="PF21082"/>
    </source>
</evidence>
<dbReference type="InterPro" id="IPR011066">
    <property type="entry name" value="MscS_channel_C_sf"/>
</dbReference>
<evidence type="ECO:0000256" key="8">
    <source>
        <dbReference type="SAM" id="MobiDB-lite"/>
    </source>
</evidence>
<dbReference type="SUPFAM" id="SSF50182">
    <property type="entry name" value="Sm-like ribonucleoproteins"/>
    <property type="match status" value="1"/>
</dbReference>
<dbReference type="OrthoDB" id="9809206at2"/>
<organism evidence="11 12">
    <name type="scientific">Pistricoccus aurantiacus</name>
    <dbReference type="NCBI Taxonomy" id="1883414"/>
    <lineage>
        <taxon>Bacteria</taxon>
        <taxon>Pseudomonadati</taxon>
        <taxon>Pseudomonadota</taxon>
        <taxon>Gammaproteobacteria</taxon>
        <taxon>Oceanospirillales</taxon>
        <taxon>Halomonadaceae</taxon>
        <taxon>Pistricoccus</taxon>
    </lineage>
</organism>
<evidence type="ECO:0000256" key="3">
    <source>
        <dbReference type="ARBA" id="ARBA00022475"/>
    </source>
</evidence>
<dbReference type="Gene3D" id="1.10.287.1260">
    <property type="match status" value="1"/>
</dbReference>
<proteinExistence type="inferred from homology"/>
<feature type="transmembrane region" description="Helical" evidence="7">
    <location>
        <begin position="106"/>
        <end position="132"/>
    </location>
</feature>
<dbReference type="InterPro" id="IPR049278">
    <property type="entry name" value="MS_channel_C"/>
</dbReference>